<dbReference type="GO" id="GO:0080153">
    <property type="term" value="P:negative regulation of reductive pentose-phosphate cycle"/>
    <property type="evidence" value="ECO:0007669"/>
    <property type="project" value="TreeGrafter"/>
</dbReference>
<dbReference type="PANTHER" id="PTHR33921">
    <property type="entry name" value="CALVIN CYCLE PROTEIN CP12-2, CHLOROPLASTIC"/>
    <property type="match status" value="1"/>
</dbReference>
<dbReference type="AlphaFoldDB" id="A0A1Z4N077"/>
<proteinExistence type="predicted"/>
<gene>
    <name evidence="2" type="ORF">NIES37_31250</name>
</gene>
<dbReference type="InterPro" id="IPR039314">
    <property type="entry name" value="CP12-like"/>
</dbReference>
<reference evidence="2 3" key="1">
    <citation type="submission" date="2017-06" db="EMBL/GenBank/DDBJ databases">
        <title>Genome sequencing of cyanobaciteial culture collection at National Institute for Environmental Studies (NIES).</title>
        <authorList>
            <person name="Hirose Y."/>
            <person name="Shimura Y."/>
            <person name="Fujisawa T."/>
            <person name="Nakamura Y."/>
            <person name="Kawachi M."/>
        </authorList>
    </citation>
    <scope>NUCLEOTIDE SEQUENCE [LARGE SCALE GENOMIC DNA]</scope>
    <source>
        <strain evidence="2 3">NIES-37</strain>
    </source>
</reference>
<accession>A0A1Z4N077</accession>
<sequence length="92" mass="10297">MQTNLEVVQAAVTADQNGTKTLQQAILEAINEARSTCDRNGSDSTNCAVAWEIVEELQAEKAHQQQAKKRKTFLESYCEQHPEAIECLIYDV</sequence>
<dbReference type="Proteomes" id="UP000218785">
    <property type="component" value="Chromosome"/>
</dbReference>
<dbReference type="RefSeq" id="WP_096577073.1">
    <property type="nucleotide sequence ID" value="NZ_CAWNJS010000001.1"/>
</dbReference>
<dbReference type="Pfam" id="PF02672">
    <property type="entry name" value="CP12"/>
    <property type="match status" value="1"/>
</dbReference>
<evidence type="ECO:0000313" key="2">
    <source>
        <dbReference type="EMBL" id="BAY99146.1"/>
    </source>
</evidence>
<keyword evidence="3" id="KW-1185">Reference proteome</keyword>
<evidence type="ECO:0000313" key="3">
    <source>
        <dbReference type="Proteomes" id="UP000218785"/>
    </source>
</evidence>
<dbReference type="PANTHER" id="PTHR33921:SF15">
    <property type="entry name" value="CALVIN CYCLE PROTEIN CP12-2, CHLOROPLASTIC"/>
    <property type="match status" value="1"/>
</dbReference>
<dbReference type="KEGG" id="ttq:NIES37_31250"/>
<organism evidence="2 3">
    <name type="scientific">Tolypothrix tenuis PCC 7101</name>
    <dbReference type="NCBI Taxonomy" id="231146"/>
    <lineage>
        <taxon>Bacteria</taxon>
        <taxon>Bacillati</taxon>
        <taxon>Cyanobacteriota</taxon>
        <taxon>Cyanophyceae</taxon>
        <taxon>Nostocales</taxon>
        <taxon>Tolypothrichaceae</taxon>
        <taxon>Tolypothrix</taxon>
    </lineage>
</organism>
<evidence type="ECO:0000259" key="1">
    <source>
        <dbReference type="SMART" id="SM01093"/>
    </source>
</evidence>
<name>A0A1Z4N077_9CYAN</name>
<feature type="domain" description="CP12" evidence="1">
    <location>
        <begin position="22"/>
        <end position="92"/>
    </location>
</feature>
<dbReference type="SMART" id="SM01093">
    <property type="entry name" value="CP12"/>
    <property type="match status" value="1"/>
</dbReference>
<dbReference type="EMBL" id="AP018248">
    <property type="protein sequence ID" value="BAY99146.1"/>
    <property type="molecule type" value="Genomic_DNA"/>
</dbReference>
<protein>
    <recommendedName>
        <fullName evidence="1">CP12 domain-containing protein</fullName>
    </recommendedName>
</protein>
<dbReference type="InterPro" id="IPR003823">
    <property type="entry name" value="CP12_dom"/>
</dbReference>